<keyword evidence="11" id="KW-0378">Hydrolase</keyword>
<evidence type="ECO:0000256" key="5">
    <source>
        <dbReference type="ARBA" id="ARBA00004074"/>
    </source>
</evidence>
<dbReference type="SUPFAM" id="SSF109604">
    <property type="entry name" value="HD-domain/PDEase-like"/>
    <property type="match status" value="1"/>
</dbReference>
<evidence type="ECO:0000256" key="11">
    <source>
        <dbReference type="ARBA" id="ARBA00022801"/>
    </source>
</evidence>
<keyword evidence="10" id="KW-0479">Metal-binding</keyword>
<dbReference type="SMART" id="SM00471">
    <property type="entry name" value="HDc"/>
    <property type="match status" value="1"/>
</dbReference>
<dbReference type="GO" id="GO:0009159">
    <property type="term" value="P:deoxyribonucleoside monophosphate catabolic process"/>
    <property type="evidence" value="ECO:0007669"/>
    <property type="project" value="UniProtKB-ARBA"/>
</dbReference>
<gene>
    <name evidence="17" type="primary">LOC113789104</name>
</gene>
<dbReference type="InterPro" id="IPR003607">
    <property type="entry name" value="HD/PDEase_dom"/>
</dbReference>
<evidence type="ECO:0000256" key="6">
    <source>
        <dbReference type="ARBA" id="ARBA00009999"/>
    </source>
</evidence>
<evidence type="ECO:0000259" key="15">
    <source>
        <dbReference type="SMART" id="SM00471"/>
    </source>
</evidence>
<dbReference type="GO" id="GO:0046872">
    <property type="term" value="F:metal ion binding"/>
    <property type="evidence" value="ECO:0007669"/>
    <property type="project" value="UniProtKB-KW"/>
</dbReference>
<evidence type="ECO:0000256" key="7">
    <source>
        <dbReference type="ARBA" id="ARBA00011738"/>
    </source>
</evidence>
<comment type="similarity">
    <text evidence="6">Belongs to the HDDC2 family.</text>
</comment>
<proteinExistence type="inferred from homology"/>
<evidence type="ECO:0000313" key="17">
    <source>
        <dbReference type="RefSeq" id="XP_027194394.1"/>
    </source>
</evidence>
<evidence type="ECO:0000313" key="16">
    <source>
        <dbReference type="Proteomes" id="UP000515146"/>
    </source>
</evidence>
<feature type="domain" description="HD/PDEase" evidence="15">
    <location>
        <begin position="126"/>
        <end position="262"/>
    </location>
</feature>
<sequence>MSQRSVRSVSSITTEPPSKIDDGINSTFEDIIAEYKSSQESTKFQNNNNNFSIDNDDFDDNGGGGNSSQDRPNESMDCNNGCDVDVATATDDDTQSDRLIEFLCLTGRLKTLPRRGWILNNRCIKNPEPIAGHMYRMAIMSMLFDDGDDNSTNSNNNDNSMEPTKSTTKLNAGKMIQLSLIHDMAECIVGDITPMDGIDADEKHRNELIAMEKLASLLPPKQSKRLIELYREYESHKSPESLIVKELDRFDICLQAFQYERQEYFNQQKRIIRFDKFFQIALEHVHHPLLRKMVERLCRERDRFWIEEIVADINNHKAAAEALIAAQQDNLPVDIFTNVYPNGLTQQQMMNIINSDQNNNK</sequence>
<feature type="compositionally biased region" description="Low complexity" evidence="14">
    <location>
        <begin position="150"/>
        <end position="160"/>
    </location>
</feature>
<evidence type="ECO:0000256" key="12">
    <source>
        <dbReference type="ARBA" id="ARBA00022842"/>
    </source>
</evidence>
<dbReference type="PANTHER" id="PTHR11845:SF13">
    <property type="entry name" value="5'-DEOXYNUCLEOTIDASE HDDC2"/>
    <property type="match status" value="1"/>
</dbReference>
<dbReference type="Pfam" id="PF13023">
    <property type="entry name" value="HD_3"/>
    <property type="match status" value="2"/>
</dbReference>
<comment type="catalytic activity">
    <reaction evidence="1">
        <text>a 2'-deoxyribonucleoside 5'-phosphate + H2O = a 2'-deoxyribonucleoside + phosphate</text>
        <dbReference type="Rhea" id="RHEA:36167"/>
        <dbReference type="ChEBI" id="CHEBI:15377"/>
        <dbReference type="ChEBI" id="CHEBI:18274"/>
        <dbReference type="ChEBI" id="CHEBI:43474"/>
        <dbReference type="ChEBI" id="CHEBI:65317"/>
        <dbReference type="EC" id="3.1.3.89"/>
    </reaction>
</comment>
<comment type="function">
    <text evidence="5">Catalyzes the dephosphorylation of the nucleoside 5'-monophosphates deoxyadenosine monophosphate (dAMP), deoxycytidine monophosphate (dCMP), deoxyguanosine monophosphate (dGMP) and deoxythymidine monophosphate (dTMP).</text>
</comment>
<keyword evidence="12" id="KW-0460">Magnesium</keyword>
<evidence type="ECO:0000256" key="4">
    <source>
        <dbReference type="ARBA" id="ARBA00001946"/>
    </source>
</evidence>
<name>A0A6P6XR81_DERPT</name>
<dbReference type="Proteomes" id="UP000515146">
    <property type="component" value="Unplaced"/>
</dbReference>
<protein>
    <recommendedName>
        <fullName evidence="9">5'-deoxynucleotidase HDDC2</fullName>
        <ecNumber evidence="8">3.1.3.89</ecNumber>
    </recommendedName>
    <alternativeName>
        <fullName evidence="13">HD domain-containing protein 2</fullName>
    </alternativeName>
</protein>
<feature type="region of interest" description="Disordered" evidence="14">
    <location>
        <begin position="39"/>
        <end position="79"/>
    </location>
</feature>
<evidence type="ECO:0000256" key="1">
    <source>
        <dbReference type="ARBA" id="ARBA00001638"/>
    </source>
</evidence>
<comment type="cofactor">
    <cofactor evidence="3">
        <name>Co(2+)</name>
        <dbReference type="ChEBI" id="CHEBI:48828"/>
    </cofactor>
</comment>
<dbReference type="GO" id="GO:0005737">
    <property type="term" value="C:cytoplasm"/>
    <property type="evidence" value="ECO:0007669"/>
    <property type="project" value="TreeGrafter"/>
</dbReference>
<evidence type="ECO:0000256" key="3">
    <source>
        <dbReference type="ARBA" id="ARBA00001941"/>
    </source>
</evidence>
<feature type="region of interest" description="Disordered" evidence="14">
    <location>
        <begin position="148"/>
        <end position="168"/>
    </location>
</feature>
<keyword evidence="16" id="KW-1185">Reference proteome</keyword>
<comment type="cofactor">
    <cofactor evidence="2">
        <name>Mn(2+)</name>
        <dbReference type="ChEBI" id="CHEBI:29035"/>
    </cofactor>
</comment>
<dbReference type="Gene3D" id="1.10.3210.10">
    <property type="entry name" value="Hypothetical protein af1432"/>
    <property type="match status" value="1"/>
</dbReference>
<evidence type="ECO:0000256" key="14">
    <source>
        <dbReference type="SAM" id="MobiDB-lite"/>
    </source>
</evidence>
<dbReference type="FunFam" id="1.10.3210.10:FF:000011">
    <property type="entry name" value="HD domain-containing protein 2"/>
    <property type="match status" value="1"/>
</dbReference>
<reference evidence="17" key="1">
    <citation type="submission" date="2025-08" db="UniProtKB">
        <authorList>
            <consortium name="RefSeq"/>
        </authorList>
    </citation>
    <scope>IDENTIFICATION</scope>
    <source>
        <strain evidence="17">Airmid</strain>
    </source>
</reference>
<organism evidence="16 17">
    <name type="scientific">Dermatophagoides pteronyssinus</name>
    <name type="common">European house dust mite</name>
    <dbReference type="NCBI Taxonomy" id="6956"/>
    <lineage>
        <taxon>Eukaryota</taxon>
        <taxon>Metazoa</taxon>
        <taxon>Ecdysozoa</taxon>
        <taxon>Arthropoda</taxon>
        <taxon>Chelicerata</taxon>
        <taxon>Arachnida</taxon>
        <taxon>Acari</taxon>
        <taxon>Acariformes</taxon>
        <taxon>Sarcoptiformes</taxon>
        <taxon>Astigmata</taxon>
        <taxon>Psoroptidia</taxon>
        <taxon>Analgoidea</taxon>
        <taxon>Pyroglyphidae</taxon>
        <taxon>Dermatophagoidinae</taxon>
        <taxon>Dermatophagoides</taxon>
    </lineage>
</organism>
<accession>A0A6P6XR81</accession>
<dbReference type="KEGG" id="dpte:113789104"/>
<dbReference type="InterPro" id="IPR006674">
    <property type="entry name" value="HD_domain"/>
</dbReference>
<dbReference type="OrthoDB" id="10254258at2759"/>
<evidence type="ECO:0000256" key="10">
    <source>
        <dbReference type="ARBA" id="ARBA00022723"/>
    </source>
</evidence>
<evidence type="ECO:0000256" key="9">
    <source>
        <dbReference type="ARBA" id="ARBA00015933"/>
    </source>
</evidence>
<feature type="region of interest" description="Disordered" evidence="14">
    <location>
        <begin position="1"/>
        <end position="25"/>
    </location>
</feature>
<dbReference type="AlphaFoldDB" id="A0A6P6XR81"/>
<comment type="subunit">
    <text evidence="7">Homodimer.</text>
</comment>
<feature type="compositionally biased region" description="Low complexity" evidence="14">
    <location>
        <begin position="44"/>
        <end position="53"/>
    </location>
</feature>
<dbReference type="InterPro" id="IPR039356">
    <property type="entry name" value="YfbR/HDDC2"/>
</dbReference>
<evidence type="ECO:0000256" key="8">
    <source>
        <dbReference type="ARBA" id="ARBA00012964"/>
    </source>
</evidence>
<dbReference type="InParanoid" id="A0A6P6XR81"/>
<evidence type="ECO:0000256" key="13">
    <source>
        <dbReference type="ARBA" id="ARBA00032735"/>
    </source>
</evidence>
<dbReference type="PANTHER" id="PTHR11845">
    <property type="entry name" value="5'-DEOXYNUCLEOTIDASE HDDC2"/>
    <property type="match status" value="1"/>
</dbReference>
<dbReference type="GO" id="GO:0002953">
    <property type="term" value="F:5'-deoxynucleotidase activity"/>
    <property type="evidence" value="ECO:0007669"/>
    <property type="project" value="UniProtKB-EC"/>
</dbReference>
<dbReference type="EC" id="3.1.3.89" evidence="8"/>
<evidence type="ECO:0000256" key="2">
    <source>
        <dbReference type="ARBA" id="ARBA00001936"/>
    </source>
</evidence>
<comment type="cofactor">
    <cofactor evidence="4">
        <name>Mg(2+)</name>
        <dbReference type="ChEBI" id="CHEBI:18420"/>
    </cofactor>
</comment>
<feature type="compositionally biased region" description="Polar residues" evidence="14">
    <location>
        <begin position="1"/>
        <end position="16"/>
    </location>
</feature>
<dbReference type="RefSeq" id="XP_027194394.1">
    <property type="nucleotide sequence ID" value="XM_027338593.1"/>
</dbReference>